<protein>
    <submittedName>
        <fullName evidence="1">Uncharacterized protein</fullName>
    </submittedName>
</protein>
<dbReference type="EMBL" id="JBHUMV010000008">
    <property type="protein sequence ID" value="MFD2755971.1"/>
    <property type="molecule type" value="Genomic_DNA"/>
</dbReference>
<organism evidence="1 2">
    <name type="scientific">Comamonas terrae</name>
    <dbReference type="NCBI Taxonomy" id="673548"/>
    <lineage>
        <taxon>Bacteria</taxon>
        <taxon>Pseudomonadati</taxon>
        <taxon>Pseudomonadota</taxon>
        <taxon>Betaproteobacteria</taxon>
        <taxon>Burkholderiales</taxon>
        <taxon>Comamonadaceae</taxon>
        <taxon>Comamonas</taxon>
    </lineage>
</organism>
<accession>A0ABW5UQR6</accession>
<proteinExistence type="predicted"/>
<name>A0ABW5UQR6_9BURK</name>
<gene>
    <name evidence="1" type="ORF">ACFSW6_18030</name>
</gene>
<evidence type="ECO:0000313" key="2">
    <source>
        <dbReference type="Proteomes" id="UP001597463"/>
    </source>
</evidence>
<dbReference type="RefSeq" id="WP_066471263.1">
    <property type="nucleotide sequence ID" value="NZ_BCNT01000001.1"/>
</dbReference>
<keyword evidence="2" id="KW-1185">Reference proteome</keyword>
<evidence type="ECO:0000313" key="1">
    <source>
        <dbReference type="EMBL" id="MFD2755971.1"/>
    </source>
</evidence>
<comment type="caution">
    <text evidence="1">The sequence shown here is derived from an EMBL/GenBank/DDBJ whole genome shotgun (WGS) entry which is preliminary data.</text>
</comment>
<sequence>MDQCDKDPSYKMNPRKVGFDFLSGEVMQRGFVTGAALDALGVGDGPDESSRYRAAYDKHWEVIHQVAREKLADGEDPPTVIAADLPTE</sequence>
<reference evidence="2" key="1">
    <citation type="journal article" date="2019" name="Int. J. Syst. Evol. Microbiol.">
        <title>The Global Catalogue of Microorganisms (GCM) 10K type strain sequencing project: providing services to taxonomists for standard genome sequencing and annotation.</title>
        <authorList>
            <consortium name="The Broad Institute Genomics Platform"/>
            <consortium name="The Broad Institute Genome Sequencing Center for Infectious Disease"/>
            <person name="Wu L."/>
            <person name="Ma J."/>
        </authorList>
    </citation>
    <scope>NUCLEOTIDE SEQUENCE [LARGE SCALE GENOMIC DNA]</scope>
    <source>
        <strain evidence="2">TISTR 1906</strain>
    </source>
</reference>
<dbReference type="Proteomes" id="UP001597463">
    <property type="component" value="Unassembled WGS sequence"/>
</dbReference>